<proteinExistence type="predicted"/>
<feature type="compositionally biased region" description="Polar residues" evidence="1">
    <location>
        <begin position="86"/>
        <end position="102"/>
    </location>
</feature>
<dbReference type="VEuPathDB" id="FungiDB:GVI51_J07337"/>
<feature type="region of interest" description="Disordered" evidence="1">
    <location>
        <begin position="47"/>
        <end position="102"/>
    </location>
</feature>
<dbReference type="GO" id="GO:0030036">
    <property type="term" value="P:actin cytoskeleton organization"/>
    <property type="evidence" value="ECO:0007669"/>
    <property type="project" value="TreeGrafter"/>
</dbReference>
<dbReference type="EMBL" id="LLZZ01000043">
    <property type="protein sequence ID" value="KTB11075.1"/>
    <property type="molecule type" value="Genomic_DNA"/>
</dbReference>
<dbReference type="GO" id="GO:0003779">
    <property type="term" value="F:actin binding"/>
    <property type="evidence" value="ECO:0007669"/>
    <property type="project" value="TreeGrafter"/>
</dbReference>
<accession>A0A0W0E6C9</accession>
<evidence type="ECO:0000313" key="2">
    <source>
        <dbReference type="EMBL" id="KTB11075.1"/>
    </source>
</evidence>
<dbReference type="VEuPathDB" id="FungiDB:CAGL0J07480g"/>
<name>A0A0W0E6C9_CANGB</name>
<feature type="compositionally biased region" description="Low complexity" evidence="1">
    <location>
        <begin position="439"/>
        <end position="453"/>
    </location>
</feature>
<feature type="region of interest" description="Disordered" evidence="1">
    <location>
        <begin position="368"/>
        <end position="387"/>
    </location>
</feature>
<feature type="region of interest" description="Disordered" evidence="1">
    <location>
        <begin position="410"/>
        <end position="486"/>
    </location>
</feature>
<dbReference type="AlphaFoldDB" id="A0A0W0E6C9"/>
<feature type="compositionally biased region" description="Acidic residues" evidence="1">
    <location>
        <begin position="63"/>
        <end position="75"/>
    </location>
</feature>
<feature type="region of interest" description="Disordered" evidence="1">
    <location>
        <begin position="289"/>
        <end position="333"/>
    </location>
</feature>
<evidence type="ECO:0000313" key="3">
    <source>
        <dbReference type="Proteomes" id="UP000054886"/>
    </source>
</evidence>
<dbReference type="Proteomes" id="UP000054886">
    <property type="component" value="Unassembled WGS sequence"/>
</dbReference>
<sequence>MSQSQMRSKNDLLNSTFYSSTSINTMDHAKTFRNSLILNVLSDNSIANSTDKDEGNYSTIADDGNDVTYVEDNESDIAVKRDEDSNSSTLSNNESQPNRSNLLKKNEIQTINMTTSPSLSALANILQEKSKNADKKMRNSGLLNISEDNEVVENNYTNITNSKTVGNSLQQKPQIDLINSPNLIDIDGSQTVNYTQINSNDYDQPDFLTTPKIQPDLGNKPTYASNLDCIQESPVQETSNLKQFEHVEIQSMPKQSRSASLPKLEPVSAEQSTITNLKIVEAQPQIHVQPISESEVKQESQNDGGHLLEKHRDNHNGDDSNTNFANNGNKYPLTENRNFSTTSLPYTTIHSAGQPIKRSVTNEQIKNNLLRKGPRVDPKTRATRTVSTGPVLEQISDYKEKKGFFSFLKRKNKSSSASGDKRKNNNKTVHQQENKRAFSNSNNSVVSSPNDVNSGRKKEPIKSQSSNTLFSNFRKKKSERNQISNDFDNNELNISKTRIVHAETESQSLLKDGSHFTGTESEVNIRKPTPLNIDLQIKNDPELIESTTRQNDEKNDNISEYRESPAFSLPRPDAGEALFPKFLNSFEVDSIVSLERTRSMKSNKRSSITSHRRSLTDTLSINAQNEGMFIKEVGPMVISTPDLTKSPASSILRNGMFEPPTISSTIESSPQPAGVVELDHSHDDYGRTQYEYEEEQYDTNAFNVENMEAQFNQLISTDDTITNREPIPNLTKKEDLIYEEDEQLITDIMDFANIIDFGDELDVGLGINYNSQELLPNNNKLVESMYDQGTEKETTQQIETRAAEQKSSLTEENEDVFKYKIPQDRIETSLPSPPASTPGNYQVLDNKVIDPNEFENEDFNEIDDSQLEYEQNLHQIDENWATKLRKYEGLGLQEPALNLPQIPETGSHGIPQLKVCFSSEILLFETYGEEEYDRRPDIATCNQLTPQLAQMIKAELNEIKDEMEIHEESKCYTHYY</sequence>
<comment type="caution">
    <text evidence="2">The sequence shown here is derived from an EMBL/GenBank/DDBJ whole genome shotgun (WGS) entry which is preliminary data.</text>
</comment>
<dbReference type="VEuPathDB" id="FungiDB:B1J91_J07480g"/>
<feature type="compositionally biased region" description="Polar residues" evidence="1">
    <location>
        <begin position="462"/>
        <end position="471"/>
    </location>
</feature>
<organism evidence="2 3">
    <name type="scientific">Candida glabrata</name>
    <name type="common">Yeast</name>
    <name type="synonym">Torulopsis glabrata</name>
    <dbReference type="NCBI Taxonomy" id="5478"/>
    <lineage>
        <taxon>Eukaryota</taxon>
        <taxon>Fungi</taxon>
        <taxon>Dikarya</taxon>
        <taxon>Ascomycota</taxon>
        <taxon>Saccharomycotina</taxon>
        <taxon>Saccharomycetes</taxon>
        <taxon>Saccharomycetales</taxon>
        <taxon>Saccharomycetaceae</taxon>
        <taxon>Nakaseomyces</taxon>
    </lineage>
</organism>
<dbReference type="PANTHER" id="PTHR12751:SF18">
    <property type="entry name" value="PHOSPHATASE AND ACTIN REGULATOR 1"/>
    <property type="match status" value="1"/>
</dbReference>
<evidence type="ECO:0000256" key="1">
    <source>
        <dbReference type="SAM" id="MobiDB-lite"/>
    </source>
</evidence>
<gene>
    <name evidence="2" type="ORF">AO440_003086</name>
</gene>
<dbReference type="PANTHER" id="PTHR12751">
    <property type="entry name" value="PHOSPHATASE AND ACTIN REGULATOR PHACTR"/>
    <property type="match status" value="1"/>
</dbReference>
<protein>
    <submittedName>
        <fullName evidence="2">Protein BNI4</fullName>
    </submittedName>
</protein>
<reference evidence="2 3" key="1">
    <citation type="submission" date="2015-10" db="EMBL/GenBank/DDBJ databases">
        <title>Draft genomes sequences of Candida glabrata isolates 1A, 1B, 2A, 2B, 3A and 3B.</title>
        <authorList>
            <person name="Haavelsrud O.E."/>
            <person name="Gaustad P."/>
        </authorList>
    </citation>
    <scope>NUCLEOTIDE SEQUENCE [LARGE SCALE GENOMIC DNA]</scope>
    <source>
        <strain evidence="2">910700640</strain>
    </source>
</reference>
<feature type="compositionally biased region" description="Basic and acidic residues" evidence="1">
    <location>
        <begin position="294"/>
        <end position="318"/>
    </location>
</feature>
<feature type="compositionally biased region" description="Polar residues" evidence="1">
    <location>
        <begin position="319"/>
        <end position="333"/>
    </location>
</feature>
<dbReference type="VEuPathDB" id="FungiDB:GWK60_J07315"/>